<accession>A0AAD8GQT2</accession>
<dbReference type="PANTHER" id="PTHR10527">
    <property type="entry name" value="IMPORTIN BETA"/>
    <property type="match status" value="1"/>
</dbReference>
<dbReference type="InterPro" id="IPR040122">
    <property type="entry name" value="Importin_beta"/>
</dbReference>
<evidence type="ECO:0000256" key="2">
    <source>
        <dbReference type="ARBA" id="ARBA00022448"/>
    </source>
</evidence>
<keyword evidence="3" id="KW-0963">Cytoplasm</keyword>
<keyword evidence="8" id="KW-1185">Reference proteome</keyword>
<comment type="caution">
    <text evidence="7">The sequence shown here is derived from an EMBL/GenBank/DDBJ whole genome shotgun (WGS) entry which is preliminary data.</text>
</comment>
<evidence type="ECO:0000313" key="7">
    <source>
        <dbReference type="EMBL" id="KAK1352911.1"/>
    </source>
</evidence>
<dbReference type="EMBL" id="JAUIZM010000014">
    <property type="protein sequence ID" value="KAK1352911.1"/>
    <property type="molecule type" value="Genomic_DNA"/>
</dbReference>
<dbReference type="Proteomes" id="UP001237642">
    <property type="component" value="Unassembled WGS sequence"/>
</dbReference>
<evidence type="ECO:0000256" key="3">
    <source>
        <dbReference type="ARBA" id="ARBA00022490"/>
    </source>
</evidence>
<name>A0AAD8GQT2_9APIA</name>
<keyword evidence="2" id="KW-0813">Transport</keyword>
<protein>
    <submittedName>
        <fullName evidence="7">Uncharacterized protein</fullName>
    </submittedName>
</protein>
<gene>
    <name evidence="7" type="ORF">POM88_052749</name>
</gene>
<feature type="compositionally biased region" description="Acidic residues" evidence="6">
    <location>
        <begin position="44"/>
        <end position="57"/>
    </location>
</feature>
<reference evidence="7" key="1">
    <citation type="submission" date="2023-02" db="EMBL/GenBank/DDBJ databases">
        <title>Genome of toxic invasive species Heracleum sosnowskyi carries increased number of genes despite the absence of recent whole-genome duplications.</title>
        <authorList>
            <person name="Schelkunov M."/>
            <person name="Shtratnikova V."/>
            <person name="Makarenko M."/>
            <person name="Klepikova A."/>
            <person name="Omelchenko D."/>
            <person name="Novikova G."/>
            <person name="Obukhova E."/>
            <person name="Bogdanov V."/>
            <person name="Penin A."/>
            <person name="Logacheva M."/>
        </authorList>
    </citation>
    <scope>NUCLEOTIDE SEQUENCE</scope>
    <source>
        <strain evidence="7">Hsosn_3</strain>
        <tissue evidence="7">Leaf</tissue>
    </source>
</reference>
<comment type="subcellular location">
    <subcellularLocation>
        <location evidence="1">Cytoplasm</location>
    </subcellularLocation>
</comment>
<organism evidence="7 8">
    <name type="scientific">Heracleum sosnowskyi</name>
    <dbReference type="NCBI Taxonomy" id="360622"/>
    <lineage>
        <taxon>Eukaryota</taxon>
        <taxon>Viridiplantae</taxon>
        <taxon>Streptophyta</taxon>
        <taxon>Embryophyta</taxon>
        <taxon>Tracheophyta</taxon>
        <taxon>Spermatophyta</taxon>
        <taxon>Magnoliopsida</taxon>
        <taxon>eudicotyledons</taxon>
        <taxon>Gunneridae</taxon>
        <taxon>Pentapetalae</taxon>
        <taxon>asterids</taxon>
        <taxon>campanulids</taxon>
        <taxon>Apiales</taxon>
        <taxon>Apiaceae</taxon>
        <taxon>Apioideae</taxon>
        <taxon>apioid superclade</taxon>
        <taxon>Tordylieae</taxon>
        <taxon>Tordyliinae</taxon>
        <taxon>Heracleum</taxon>
    </lineage>
</organism>
<dbReference type="GO" id="GO:0005737">
    <property type="term" value="C:cytoplasm"/>
    <property type="evidence" value="ECO:0007669"/>
    <property type="project" value="UniProtKB-SubCell"/>
</dbReference>
<dbReference type="InterPro" id="IPR016024">
    <property type="entry name" value="ARM-type_fold"/>
</dbReference>
<dbReference type="GO" id="GO:0006606">
    <property type="term" value="P:protein import into nucleus"/>
    <property type="evidence" value="ECO:0007669"/>
    <property type="project" value="InterPro"/>
</dbReference>
<proteinExistence type="predicted"/>
<dbReference type="InterPro" id="IPR011989">
    <property type="entry name" value="ARM-like"/>
</dbReference>
<evidence type="ECO:0000256" key="1">
    <source>
        <dbReference type="ARBA" id="ARBA00004496"/>
    </source>
</evidence>
<evidence type="ECO:0000313" key="8">
    <source>
        <dbReference type="Proteomes" id="UP001237642"/>
    </source>
</evidence>
<keyword evidence="4" id="KW-0677">Repeat</keyword>
<reference evidence="7" key="2">
    <citation type="submission" date="2023-05" db="EMBL/GenBank/DDBJ databases">
        <authorList>
            <person name="Schelkunov M.I."/>
        </authorList>
    </citation>
    <scope>NUCLEOTIDE SEQUENCE</scope>
    <source>
        <strain evidence="7">Hsosn_3</strain>
        <tissue evidence="7">Leaf</tissue>
    </source>
</reference>
<feature type="region of interest" description="Disordered" evidence="6">
    <location>
        <begin position="34"/>
        <end position="60"/>
    </location>
</feature>
<keyword evidence="5" id="KW-0653">Protein transport</keyword>
<evidence type="ECO:0000256" key="5">
    <source>
        <dbReference type="ARBA" id="ARBA00022927"/>
    </source>
</evidence>
<evidence type="ECO:0000256" key="6">
    <source>
        <dbReference type="SAM" id="MobiDB-lite"/>
    </source>
</evidence>
<evidence type="ECO:0000256" key="4">
    <source>
        <dbReference type="ARBA" id="ARBA00022737"/>
    </source>
</evidence>
<dbReference type="SUPFAM" id="SSF48371">
    <property type="entry name" value="ARM repeat"/>
    <property type="match status" value="1"/>
</dbReference>
<dbReference type="AlphaFoldDB" id="A0AAD8GQT2"/>
<sequence>MSIDATERNEAMATLNKFEKESQPYYLLSLATELANDEKPDSHDDADEDEDEDEDEARLEAEAEAKAICDNLNEMWYDMDMSVRSQIKELLLKTPGSVQIAPQLISRIAHVERVECKGLEWLWPEFLQAIHVNISQPNKPATLATLELLEHFFKQDVRSILGAIAQVMNETEKSSQVYLAATRTLNNILKVASPFKYAENRCTALQRNVLAKVICEATLVDDPHIRHSAMECFRWFTDEHRFYKDEGVSDYAQWTLDYVPWLFELTTNSFEAEGESVVQRKFEHVLEFCNYMKMIILCDNFDIWSPLIQRYLETLLKQDKDRNLSLASSVCLRLVAKILKDDILQPVMNFIKVNYLESDRQSREAAAHAYCLILEDPSAEKLVDAVRRTLHILLHLMKDENSDVKYTTSPIF</sequence>
<dbReference type="Gene3D" id="1.25.10.10">
    <property type="entry name" value="Leucine-rich Repeat Variant"/>
    <property type="match status" value="1"/>
</dbReference>